<dbReference type="PANTHER" id="PTHR13394">
    <property type="entry name" value="ORIGIN RECOGNITION COMPLEX SUBUNIT 6"/>
    <property type="match status" value="1"/>
</dbReference>
<evidence type="ECO:0000256" key="2">
    <source>
        <dbReference type="ARBA" id="ARBA00010840"/>
    </source>
</evidence>
<evidence type="ECO:0000313" key="9">
    <source>
        <dbReference type="Proteomes" id="UP001152799"/>
    </source>
</evidence>
<dbReference type="OrthoDB" id="5552484at2759"/>
<dbReference type="GO" id="GO:0005664">
    <property type="term" value="C:nuclear origin of replication recognition complex"/>
    <property type="evidence" value="ECO:0007669"/>
    <property type="project" value="InterPro"/>
</dbReference>
<evidence type="ECO:0000256" key="3">
    <source>
        <dbReference type="ARBA" id="ARBA00022705"/>
    </source>
</evidence>
<dbReference type="GO" id="GO:0006270">
    <property type="term" value="P:DNA replication initiation"/>
    <property type="evidence" value="ECO:0007669"/>
    <property type="project" value="TreeGrafter"/>
</dbReference>
<dbReference type="Gene3D" id="1.10.472.10">
    <property type="entry name" value="Cyclin-like"/>
    <property type="match status" value="1"/>
</dbReference>
<dbReference type="InterPro" id="IPR054113">
    <property type="entry name" value="ORC6_cyclin-like_2nd"/>
</dbReference>
<dbReference type="InterPro" id="IPR008721">
    <property type="entry name" value="ORC6_cyclin_first"/>
</dbReference>
<evidence type="ECO:0000256" key="5">
    <source>
        <dbReference type="ARBA" id="ARBA00023242"/>
    </source>
</evidence>
<evidence type="ECO:0000259" key="7">
    <source>
        <dbReference type="Pfam" id="PF21913"/>
    </source>
</evidence>
<name>A0A9N9MKF8_9CUCU</name>
<feature type="domain" description="ORC6 first cyclin-like" evidence="6">
    <location>
        <begin position="16"/>
        <end position="90"/>
    </location>
</feature>
<evidence type="ECO:0000256" key="4">
    <source>
        <dbReference type="ARBA" id="ARBA00023125"/>
    </source>
</evidence>
<dbReference type="Proteomes" id="UP001152799">
    <property type="component" value="Chromosome 2"/>
</dbReference>
<organism evidence="8 9">
    <name type="scientific">Ceutorhynchus assimilis</name>
    <name type="common">cabbage seed weevil</name>
    <dbReference type="NCBI Taxonomy" id="467358"/>
    <lineage>
        <taxon>Eukaryota</taxon>
        <taxon>Metazoa</taxon>
        <taxon>Ecdysozoa</taxon>
        <taxon>Arthropoda</taxon>
        <taxon>Hexapoda</taxon>
        <taxon>Insecta</taxon>
        <taxon>Pterygota</taxon>
        <taxon>Neoptera</taxon>
        <taxon>Endopterygota</taxon>
        <taxon>Coleoptera</taxon>
        <taxon>Polyphaga</taxon>
        <taxon>Cucujiformia</taxon>
        <taxon>Curculionidae</taxon>
        <taxon>Ceutorhynchinae</taxon>
        <taxon>Ceutorhynchus</taxon>
    </lineage>
</organism>
<sequence>MDKHLLKSTAQKLNVHDETVLKKTEEFVRLYQSKGSIKTLNLQATTILCLDLACLSLGNGFDKEAALILSGLKKSAYQNNLNNIEKILGLDKPISITDICVKLGCTVIKEDAEKILTRYQKLDNKIKDLEHPQYVAAATFVACKAKKVSIDKSKIVTLSRLKPSQWKELISMFESLGLGKTSPRKKTKGPSAKDDEIVAEIECQEITKDEVEEVEDYEVWKKRILEEAYKHTNENMEE</sequence>
<comment type="subcellular location">
    <subcellularLocation>
        <location evidence="1">Nucleus</location>
    </subcellularLocation>
</comment>
<keyword evidence="4" id="KW-0238">DNA-binding</keyword>
<evidence type="ECO:0000259" key="6">
    <source>
        <dbReference type="Pfam" id="PF05460"/>
    </source>
</evidence>
<keyword evidence="3" id="KW-0235">DNA replication</keyword>
<evidence type="ECO:0008006" key="10">
    <source>
        <dbReference type="Google" id="ProtNLM"/>
    </source>
</evidence>
<comment type="similarity">
    <text evidence="2">Belongs to the ORC6 family.</text>
</comment>
<dbReference type="InterPro" id="IPR020529">
    <property type="entry name" value="ORC6_met/pln"/>
</dbReference>
<dbReference type="AlphaFoldDB" id="A0A9N9MKF8"/>
<protein>
    <recommendedName>
        <fullName evidence="10">Origin recognition complex subunit 6</fullName>
    </recommendedName>
</protein>
<evidence type="ECO:0000313" key="8">
    <source>
        <dbReference type="EMBL" id="CAG9764770.1"/>
    </source>
</evidence>
<dbReference type="GO" id="GO:0003677">
    <property type="term" value="F:DNA binding"/>
    <property type="evidence" value="ECO:0007669"/>
    <property type="project" value="UniProtKB-KW"/>
</dbReference>
<dbReference type="PANTHER" id="PTHR13394:SF0">
    <property type="entry name" value="ORIGIN RECOGNITION COMPLEX SUBUNIT 6"/>
    <property type="match status" value="1"/>
</dbReference>
<feature type="domain" description="ORC6 second cyclin-like" evidence="7">
    <location>
        <begin position="94"/>
        <end position="175"/>
    </location>
</feature>
<keyword evidence="9" id="KW-1185">Reference proteome</keyword>
<proteinExistence type="inferred from homology"/>
<dbReference type="CDD" id="cd11583">
    <property type="entry name" value="Orc6_mid"/>
    <property type="match status" value="1"/>
</dbReference>
<gene>
    <name evidence="8" type="ORF">CEUTPL_LOCUS5401</name>
</gene>
<keyword evidence="5" id="KW-0539">Nucleus</keyword>
<evidence type="ECO:0000256" key="1">
    <source>
        <dbReference type="ARBA" id="ARBA00004123"/>
    </source>
</evidence>
<accession>A0A9N9MKF8</accession>
<reference evidence="8" key="1">
    <citation type="submission" date="2022-01" db="EMBL/GenBank/DDBJ databases">
        <authorList>
            <person name="King R."/>
        </authorList>
    </citation>
    <scope>NUCLEOTIDE SEQUENCE</scope>
</reference>
<dbReference type="Pfam" id="PF05460">
    <property type="entry name" value="ORC6"/>
    <property type="match status" value="1"/>
</dbReference>
<dbReference type="EMBL" id="OU892278">
    <property type="protein sequence ID" value="CAG9764770.1"/>
    <property type="molecule type" value="Genomic_DNA"/>
</dbReference>
<dbReference type="Pfam" id="PF21913">
    <property type="entry name" value="ORC6_2nd"/>
    <property type="match status" value="1"/>
</dbReference>